<dbReference type="EMBL" id="CAJOAZ010027956">
    <property type="protein sequence ID" value="CAF4413616.1"/>
    <property type="molecule type" value="Genomic_DNA"/>
</dbReference>
<gene>
    <name evidence="1" type="ORF">OXD698_LOCUS52192</name>
</gene>
<reference evidence="1" key="1">
    <citation type="submission" date="2021-02" db="EMBL/GenBank/DDBJ databases">
        <authorList>
            <person name="Nowell W R."/>
        </authorList>
    </citation>
    <scope>NUCLEOTIDE SEQUENCE</scope>
</reference>
<evidence type="ECO:0000313" key="1">
    <source>
        <dbReference type="EMBL" id="CAF4413616.1"/>
    </source>
</evidence>
<dbReference type="Proteomes" id="UP000663844">
    <property type="component" value="Unassembled WGS sequence"/>
</dbReference>
<evidence type="ECO:0000313" key="2">
    <source>
        <dbReference type="Proteomes" id="UP000663844"/>
    </source>
</evidence>
<feature type="non-terminal residue" evidence="1">
    <location>
        <position position="1"/>
    </location>
</feature>
<organism evidence="1 2">
    <name type="scientific">Adineta steineri</name>
    <dbReference type="NCBI Taxonomy" id="433720"/>
    <lineage>
        <taxon>Eukaryota</taxon>
        <taxon>Metazoa</taxon>
        <taxon>Spiralia</taxon>
        <taxon>Gnathifera</taxon>
        <taxon>Rotifera</taxon>
        <taxon>Eurotatoria</taxon>
        <taxon>Bdelloidea</taxon>
        <taxon>Adinetida</taxon>
        <taxon>Adinetidae</taxon>
        <taxon>Adineta</taxon>
    </lineage>
</organism>
<accession>A0A820Q569</accession>
<feature type="non-terminal residue" evidence="1">
    <location>
        <position position="146"/>
    </location>
</feature>
<name>A0A820Q569_9BILA</name>
<sequence length="146" mass="17031">KKDAINRSLITLQCSFNAQLSNRHHLINVQNQYHCLHTLDFLYRLNLINEQGDLIGLAGFLINLHNIEPANILFAHLMDTRLFHELKDEEEIINLFAYLFTNRPWLMVNQYANGSSPSKQNPMFNTKLSLRPVSSAIRQRIHLYNT</sequence>
<dbReference type="AlphaFoldDB" id="A0A820Q569"/>
<proteinExistence type="predicted"/>
<comment type="caution">
    <text evidence="1">The sequence shown here is derived from an EMBL/GenBank/DDBJ whole genome shotgun (WGS) entry which is preliminary data.</text>
</comment>
<protein>
    <submittedName>
        <fullName evidence="1">Uncharacterized protein</fullName>
    </submittedName>
</protein>